<proteinExistence type="predicted"/>
<feature type="domain" description="RNA polymerase sigma factor 70 region 4 type 2" evidence="2">
    <location>
        <begin position="98"/>
        <end position="149"/>
    </location>
</feature>
<organism evidence="3">
    <name type="scientific">hydrothermal vent metagenome</name>
    <dbReference type="NCBI Taxonomy" id="652676"/>
    <lineage>
        <taxon>unclassified sequences</taxon>
        <taxon>metagenomes</taxon>
        <taxon>ecological metagenomes</taxon>
    </lineage>
</organism>
<keyword evidence="1" id="KW-1133">Transmembrane helix</keyword>
<reference evidence="3" key="1">
    <citation type="submission" date="2018-06" db="EMBL/GenBank/DDBJ databases">
        <authorList>
            <person name="Zhirakovskaya E."/>
        </authorList>
    </citation>
    <scope>NUCLEOTIDE SEQUENCE</scope>
</reference>
<dbReference type="EMBL" id="UOEK01000196">
    <property type="protein sequence ID" value="VAW00889.1"/>
    <property type="molecule type" value="Genomic_DNA"/>
</dbReference>
<keyword evidence="1" id="KW-0812">Transmembrane</keyword>
<protein>
    <recommendedName>
        <fullName evidence="2">RNA polymerase sigma factor 70 region 4 type 2 domain-containing protein</fullName>
    </recommendedName>
</protein>
<dbReference type="GO" id="GO:0006352">
    <property type="term" value="P:DNA-templated transcription initiation"/>
    <property type="evidence" value="ECO:0007669"/>
    <property type="project" value="InterPro"/>
</dbReference>
<feature type="transmembrane region" description="Helical" evidence="1">
    <location>
        <begin position="203"/>
        <end position="223"/>
    </location>
</feature>
<evidence type="ECO:0000256" key="1">
    <source>
        <dbReference type="SAM" id="Phobius"/>
    </source>
</evidence>
<name>A0A3B0SJC8_9ZZZZ</name>
<dbReference type="Pfam" id="PF08281">
    <property type="entry name" value="Sigma70_r4_2"/>
    <property type="match status" value="1"/>
</dbReference>
<dbReference type="GO" id="GO:0016987">
    <property type="term" value="F:sigma factor activity"/>
    <property type="evidence" value="ECO:0007669"/>
    <property type="project" value="InterPro"/>
</dbReference>
<sequence length="544" mass="58702">MTMDNNVYDDHAEALIRFATVLVGPESAVVLVTTVLHRVVAHQPLRELQSPRNALMRQVLRLAEGPHNRRDTSVLPAWRVGQPSRVPLAGGTATPQQQATDAILLLSLRRRAAVYLVYSAGLDSSEAARVMRVPSGVVRRHLMQAGKQCRAISPANAPWFRRRFRDAMAPLVAAAPRMSRLDLISHGPTPVPRWRRISVGVRIVAALALGVAILGTGVVSLNVTQVPAPEGIGSVAAESDFSDDGIKIVAPDAGPDPGPLAPCCADRPFGVGFVVGRDDVTLALRNQLSAVVDQISIPEVDLSDVALWPAAVIRDDLYTIVARDDVPIGVIKTTEAAYSGFGSGAKLWLDVVTRKNWGWITSARVVWSALPADAAIVRVTIPDGRNLLQRPVGRTAFFDLATPGWNQIARFTALNAAGSPLSVRTLELDGGGCSGRLAQIPFIDRSLPDEVSAVRLPLLDAAIRCDAGSIEQILRDHPGTVISLNAVDRIYGLARLDMVYPIMWDIGRALKEPWVIERDASGEFFVWSLVTGDDVVEVRVPRSS</sequence>
<evidence type="ECO:0000259" key="2">
    <source>
        <dbReference type="Pfam" id="PF08281"/>
    </source>
</evidence>
<dbReference type="AlphaFoldDB" id="A0A3B0SJC8"/>
<dbReference type="InterPro" id="IPR036388">
    <property type="entry name" value="WH-like_DNA-bd_sf"/>
</dbReference>
<dbReference type="SUPFAM" id="SSF88659">
    <property type="entry name" value="Sigma3 and sigma4 domains of RNA polymerase sigma factors"/>
    <property type="match status" value="1"/>
</dbReference>
<accession>A0A3B0SJC8</accession>
<dbReference type="InterPro" id="IPR013324">
    <property type="entry name" value="RNA_pol_sigma_r3/r4-like"/>
</dbReference>
<dbReference type="InterPro" id="IPR013249">
    <property type="entry name" value="RNA_pol_sigma70_r4_t2"/>
</dbReference>
<keyword evidence="1" id="KW-0472">Membrane</keyword>
<evidence type="ECO:0000313" key="3">
    <source>
        <dbReference type="EMBL" id="VAW00889.1"/>
    </source>
</evidence>
<dbReference type="Gene3D" id="1.10.10.10">
    <property type="entry name" value="Winged helix-like DNA-binding domain superfamily/Winged helix DNA-binding domain"/>
    <property type="match status" value="1"/>
</dbReference>
<gene>
    <name evidence="3" type="ORF">MNBD_ACTINO02-1397</name>
</gene>
<dbReference type="GO" id="GO:0003677">
    <property type="term" value="F:DNA binding"/>
    <property type="evidence" value="ECO:0007669"/>
    <property type="project" value="InterPro"/>
</dbReference>